<dbReference type="EMBL" id="CP036425">
    <property type="protein sequence ID" value="QDU33198.1"/>
    <property type="molecule type" value="Genomic_DNA"/>
</dbReference>
<dbReference type="Pfam" id="PF07676">
    <property type="entry name" value="PD40"/>
    <property type="match status" value="5"/>
</dbReference>
<dbReference type="Proteomes" id="UP000317369">
    <property type="component" value="Chromosome"/>
</dbReference>
<sequence length="421" mass="45768" precursor="true">MKRLTSLAALLAASATLIAGCTQSYNGGLGFTDSLTSPLEVREYQKLKKEQATQLQSGRMTQKRAGRVDFGDSTIAPTDRGMIYNTASTSVDQLGMYGQIDASQSHSAISPMDAGGNASKITNTEEGGDFDPEINRSGQWMVYSSTRHRQTADIYKKRLGSASLIQLTNDPAEDRMPTFSPDGKLIAFSSNRSGNWDIYIMDSDGGPARQLTSSNDLDEIHPSFSPDGSKLVYCTFGGPSGQMEMVVIDINSPTTKRFIGYGTLPAWSPSDNTILFQRARERGTRWYSIWSVTLLENGNVTPPTELVSSANAAAITPNWSPDGKYIVFCTVIDPESDDYQRMTKADVWVMNADGSGRARVTAGPYAHQQPAWSADGSILFVSDRAGEEAKNIWSLRPDRALRLASPGNNNLNAPSVMVPTQ</sequence>
<evidence type="ECO:0000256" key="1">
    <source>
        <dbReference type="ARBA" id="ARBA00009820"/>
    </source>
</evidence>
<organism evidence="3 4">
    <name type="scientific">Poriferisphaera corsica</name>
    <dbReference type="NCBI Taxonomy" id="2528020"/>
    <lineage>
        <taxon>Bacteria</taxon>
        <taxon>Pseudomonadati</taxon>
        <taxon>Planctomycetota</taxon>
        <taxon>Phycisphaerae</taxon>
        <taxon>Phycisphaerales</taxon>
        <taxon>Phycisphaeraceae</taxon>
        <taxon>Poriferisphaera</taxon>
    </lineage>
</organism>
<proteinExistence type="inferred from homology"/>
<evidence type="ECO:0000313" key="3">
    <source>
        <dbReference type="EMBL" id="QDU33198.1"/>
    </source>
</evidence>
<dbReference type="InterPro" id="IPR011042">
    <property type="entry name" value="6-blade_b-propeller_TolB-like"/>
</dbReference>
<keyword evidence="4" id="KW-1185">Reference proteome</keyword>
<dbReference type="Gene3D" id="2.120.10.30">
    <property type="entry name" value="TolB, C-terminal domain"/>
    <property type="match status" value="2"/>
</dbReference>
<comment type="similarity">
    <text evidence="1">Belongs to the TolB family.</text>
</comment>
<dbReference type="PANTHER" id="PTHR36842">
    <property type="entry name" value="PROTEIN TOLB HOMOLOG"/>
    <property type="match status" value="1"/>
</dbReference>
<dbReference type="SUPFAM" id="SSF69304">
    <property type="entry name" value="Tricorn protease N-terminal domain"/>
    <property type="match status" value="1"/>
</dbReference>
<dbReference type="AlphaFoldDB" id="A0A517YSK2"/>
<dbReference type="InterPro" id="IPR011659">
    <property type="entry name" value="WD40"/>
</dbReference>
<gene>
    <name evidence="3" type="ORF">KS4_12430</name>
</gene>
<feature type="chain" id="PRO_5021884929" evidence="2">
    <location>
        <begin position="20"/>
        <end position="421"/>
    </location>
</feature>
<dbReference type="RefSeq" id="WP_145075934.1">
    <property type="nucleotide sequence ID" value="NZ_CP036425.1"/>
</dbReference>
<protein>
    <submittedName>
        <fullName evidence="3">Translocation protein TolB</fullName>
    </submittedName>
</protein>
<reference evidence="3 4" key="1">
    <citation type="submission" date="2019-02" db="EMBL/GenBank/DDBJ databases">
        <title>Deep-cultivation of Planctomycetes and their phenomic and genomic characterization uncovers novel biology.</title>
        <authorList>
            <person name="Wiegand S."/>
            <person name="Jogler M."/>
            <person name="Boedeker C."/>
            <person name="Pinto D."/>
            <person name="Vollmers J."/>
            <person name="Rivas-Marin E."/>
            <person name="Kohn T."/>
            <person name="Peeters S.H."/>
            <person name="Heuer A."/>
            <person name="Rast P."/>
            <person name="Oberbeckmann S."/>
            <person name="Bunk B."/>
            <person name="Jeske O."/>
            <person name="Meyerdierks A."/>
            <person name="Storesund J.E."/>
            <person name="Kallscheuer N."/>
            <person name="Luecker S."/>
            <person name="Lage O.M."/>
            <person name="Pohl T."/>
            <person name="Merkel B.J."/>
            <person name="Hornburger P."/>
            <person name="Mueller R.-W."/>
            <person name="Bruemmer F."/>
            <person name="Labrenz M."/>
            <person name="Spormann A.M."/>
            <person name="Op den Camp H."/>
            <person name="Overmann J."/>
            <person name="Amann R."/>
            <person name="Jetten M.S.M."/>
            <person name="Mascher T."/>
            <person name="Medema M.H."/>
            <person name="Devos D.P."/>
            <person name="Kaster A.-K."/>
            <person name="Ovreas L."/>
            <person name="Rohde M."/>
            <person name="Galperin M.Y."/>
            <person name="Jogler C."/>
        </authorList>
    </citation>
    <scope>NUCLEOTIDE SEQUENCE [LARGE SCALE GENOMIC DNA]</scope>
    <source>
        <strain evidence="3 4">KS4</strain>
    </source>
</reference>
<evidence type="ECO:0000256" key="2">
    <source>
        <dbReference type="SAM" id="SignalP"/>
    </source>
</evidence>
<evidence type="ECO:0000313" key="4">
    <source>
        <dbReference type="Proteomes" id="UP000317369"/>
    </source>
</evidence>
<dbReference type="PROSITE" id="PS51257">
    <property type="entry name" value="PROKAR_LIPOPROTEIN"/>
    <property type="match status" value="1"/>
</dbReference>
<keyword evidence="2" id="KW-0732">Signal</keyword>
<feature type="signal peptide" evidence="2">
    <location>
        <begin position="1"/>
        <end position="19"/>
    </location>
</feature>
<dbReference type="PANTHER" id="PTHR36842:SF1">
    <property type="entry name" value="PROTEIN TOLB"/>
    <property type="match status" value="1"/>
</dbReference>
<dbReference type="KEGG" id="pcor:KS4_12430"/>
<accession>A0A517YSK2</accession>
<dbReference type="OrthoDB" id="269409at2"/>
<name>A0A517YSK2_9BACT</name>